<reference evidence="2" key="1">
    <citation type="journal article" date="2022" name="Int. J. Mol. Sci.">
        <title>Draft Genome of Tanacetum Coccineum: Genomic Comparison of Closely Related Tanacetum-Family Plants.</title>
        <authorList>
            <person name="Yamashiro T."/>
            <person name="Shiraishi A."/>
            <person name="Nakayama K."/>
            <person name="Satake H."/>
        </authorList>
    </citation>
    <scope>NUCLEOTIDE SEQUENCE</scope>
</reference>
<gene>
    <name evidence="2" type="ORF">Tco_0955525</name>
</gene>
<dbReference type="Proteomes" id="UP001151760">
    <property type="component" value="Unassembled WGS sequence"/>
</dbReference>
<sequence length="204" mass="23643">MAVEARFTDLQLLKILRSYPSTLGEAFFRARITEARFEDKNNQTVDTNVGDQEDPNVKDKQEVKKANDQEIENIQDEDGKNVEDQQVSEADDDTNIDDFGSSLPHHKGADLTVEEVVLENIKTDLEKDEDEQVGVYFEYSIKIVHQLSDDKHADYNKKHKRGIRRGVCDPGIKIVCRHHLEDKVVVKEWGMIRRWLDIIIVYYV</sequence>
<evidence type="ECO:0000256" key="1">
    <source>
        <dbReference type="SAM" id="MobiDB-lite"/>
    </source>
</evidence>
<feature type="compositionally biased region" description="Basic and acidic residues" evidence="1">
    <location>
        <begin position="55"/>
        <end position="68"/>
    </location>
</feature>
<name>A0ABQ5E7F6_9ASTR</name>
<reference evidence="2" key="2">
    <citation type="submission" date="2022-01" db="EMBL/GenBank/DDBJ databases">
        <authorList>
            <person name="Yamashiro T."/>
            <person name="Shiraishi A."/>
            <person name="Satake H."/>
            <person name="Nakayama K."/>
        </authorList>
    </citation>
    <scope>NUCLEOTIDE SEQUENCE</scope>
</reference>
<evidence type="ECO:0000313" key="3">
    <source>
        <dbReference type="Proteomes" id="UP001151760"/>
    </source>
</evidence>
<feature type="region of interest" description="Disordered" evidence="1">
    <location>
        <begin position="42"/>
        <end position="90"/>
    </location>
</feature>
<proteinExistence type="predicted"/>
<organism evidence="2 3">
    <name type="scientific">Tanacetum coccineum</name>
    <dbReference type="NCBI Taxonomy" id="301880"/>
    <lineage>
        <taxon>Eukaryota</taxon>
        <taxon>Viridiplantae</taxon>
        <taxon>Streptophyta</taxon>
        <taxon>Embryophyta</taxon>
        <taxon>Tracheophyta</taxon>
        <taxon>Spermatophyta</taxon>
        <taxon>Magnoliopsida</taxon>
        <taxon>eudicotyledons</taxon>
        <taxon>Gunneridae</taxon>
        <taxon>Pentapetalae</taxon>
        <taxon>asterids</taxon>
        <taxon>campanulids</taxon>
        <taxon>Asterales</taxon>
        <taxon>Asteraceae</taxon>
        <taxon>Asteroideae</taxon>
        <taxon>Anthemideae</taxon>
        <taxon>Anthemidinae</taxon>
        <taxon>Tanacetum</taxon>
    </lineage>
</organism>
<comment type="caution">
    <text evidence="2">The sequence shown here is derived from an EMBL/GenBank/DDBJ whole genome shotgun (WGS) entry which is preliminary data.</text>
</comment>
<evidence type="ECO:0000313" key="2">
    <source>
        <dbReference type="EMBL" id="GJT46810.1"/>
    </source>
</evidence>
<accession>A0ABQ5E7F6</accession>
<dbReference type="EMBL" id="BQNB010016016">
    <property type="protein sequence ID" value="GJT46810.1"/>
    <property type="molecule type" value="Genomic_DNA"/>
</dbReference>
<keyword evidence="3" id="KW-1185">Reference proteome</keyword>
<protein>
    <submittedName>
        <fullName evidence="2">Uncharacterized protein</fullName>
    </submittedName>
</protein>